<dbReference type="SMART" id="SM00796">
    <property type="entry name" value="AHS1"/>
    <property type="match status" value="1"/>
</dbReference>
<dbReference type="EC" id="3.5.2.9" evidence="5"/>
<protein>
    <submittedName>
        <fullName evidence="5">5-oxoprolinase subunit B</fullName>
        <ecNumber evidence="5">3.5.2.9</ecNumber>
    </submittedName>
</protein>
<organism evidence="5 6">
    <name type="scientific">Achromobacter kerstersii</name>
    <dbReference type="NCBI Taxonomy" id="1353890"/>
    <lineage>
        <taxon>Bacteria</taxon>
        <taxon>Pseudomonadati</taxon>
        <taxon>Pseudomonadota</taxon>
        <taxon>Betaproteobacteria</taxon>
        <taxon>Burkholderiales</taxon>
        <taxon>Alcaligenaceae</taxon>
        <taxon>Achromobacter</taxon>
    </lineage>
</organism>
<dbReference type="AlphaFoldDB" id="A0A6S7A814"/>
<keyword evidence="6" id="KW-1185">Reference proteome</keyword>
<reference evidence="5 6" key="1">
    <citation type="submission" date="2020-04" db="EMBL/GenBank/DDBJ databases">
        <authorList>
            <person name="De Canck E."/>
        </authorList>
    </citation>
    <scope>NUCLEOTIDE SEQUENCE [LARGE SCALE GENOMIC DNA]</scope>
    <source>
        <strain evidence="5 6">LMG 3441</strain>
    </source>
</reference>
<evidence type="ECO:0000256" key="3">
    <source>
        <dbReference type="ARBA" id="ARBA00022840"/>
    </source>
</evidence>
<dbReference type="NCBIfam" id="TIGR00370">
    <property type="entry name" value="5-oxoprolinase subunit PxpB"/>
    <property type="match status" value="1"/>
</dbReference>
<feature type="domain" description="Carboxyltransferase" evidence="4">
    <location>
        <begin position="15"/>
        <end position="220"/>
    </location>
</feature>
<evidence type="ECO:0000256" key="2">
    <source>
        <dbReference type="ARBA" id="ARBA00022801"/>
    </source>
</evidence>
<dbReference type="Pfam" id="PF02682">
    <property type="entry name" value="CT_C_D"/>
    <property type="match status" value="1"/>
</dbReference>
<dbReference type="GO" id="GO:0005524">
    <property type="term" value="F:ATP binding"/>
    <property type="evidence" value="ECO:0007669"/>
    <property type="project" value="UniProtKB-KW"/>
</dbReference>
<sequence>MNASSEPPSPAEPSWRIQPQGDRCLIITFGDRIDASVGQTCLAAARKLRDAQLAGVTDVVPSFVAVAVHYRPDGVGGGPTCSALTARVNALLADGIPADASAERDIDIPVCYGGEHGPDLEDVARAAGVTPDDVIALHSGPRSMVFMLGFAPGHPYLGLHDEKLNIPRRPSPRTVVPIGSVAVANRQTVIYPNRLPGGWNIIGATPLTLFDPTREPASLLQPGDSVRFVPISADEFNRIRQAQP</sequence>
<dbReference type="RefSeq" id="WP_175170541.1">
    <property type="nucleotide sequence ID" value="NZ_CADIJQ010000006.1"/>
</dbReference>
<dbReference type="PANTHER" id="PTHR34698:SF2">
    <property type="entry name" value="5-OXOPROLINASE SUBUNIT B"/>
    <property type="match status" value="1"/>
</dbReference>
<evidence type="ECO:0000313" key="5">
    <source>
        <dbReference type="EMBL" id="CAB3718726.1"/>
    </source>
</evidence>
<dbReference type="Proteomes" id="UP000494269">
    <property type="component" value="Unassembled WGS sequence"/>
</dbReference>
<dbReference type="Gene3D" id="3.30.1360.40">
    <property type="match status" value="1"/>
</dbReference>
<evidence type="ECO:0000313" key="6">
    <source>
        <dbReference type="Proteomes" id="UP000494269"/>
    </source>
</evidence>
<dbReference type="GO" id="GO:0017168">
    <property type="term" value="F:5-oxoprolinase (ATP-hydrolyzing) activity"/>
    <property type="evidence" value="ECO:0007669"/>
    <property type="project" value="UniProtKB-EC"/>
</dbReference>
<evidence type="ECO:0000259" key="4">
    <source>
        <dbReference type="SMART" id="SM00796"/>
    </source>
</evidence>
<accession>A0A6S7A814</accession>
<keyword evidence="2 5" id="KW-0378">Hydrolase</keyword>
<dbReference type="Gene3D" id="2.40.100.10">
    <property type="entry name" value="Cyclophilin-like"/>
    <property type="match status" value="1"/>
</dbReference>
<dbReference type="InterPro" id="IPR010016">
    <property type="entry name" value="PxpB"/>
</dbReference>
<dbReference type="SUPFAM" id="SSF160467">
    <property type="entry name" value="PH0987 N-terminal domain-like"/>
    <property type="match status" value="1"/>
</dbReference>
<dbReference type="InterPro" id="IPR003833">
    <property type="entry name" value="CT_C_D"/>
</dbReference>
<evidence type="ECO:0000256" key="1">
    <source>
        <dbReference type="ARBA" id="ARBA00022741"/>
    </source>
</evidence>
<gene>
    <name evidence="5" type="primary">pxpB_2</name>
    <name evidence="5" type="ORF">LMG3441_03624</name>
</gene>
<dbReference type="SUPFAM" id="SSF50891">
    <property type="entry name" value="Cyclophilin-like"/>
    <property type="match status" value="1"/>
</dbReference>
<dbReference type="EMBL" id="CADIJQ010000006">
    <property type="protein sequence ID" value="CAB3718726.1"/>
    <property type="molecule type" value="Genomic_DNA"/>
</dbReference>
<keyword evidence="1" id="KW-0547">Nucleotide-binding</keyword>
<dbReference type="PANTHER" id="PTHR34698">
    <property type="entry name" value="5-OXOPROLINASE SUBUNIT B"/>
    <property type="match status" value="1"/>
</dbReference>
<keyword evidence="3" id="KW-0067">ATP-binding</keyword>
<proteinExistence type="predicted"/>
<dbReference type="InterPro" id="IPR029000">
    <property type="entry name" value="Cyclophilin-like_dom_sf"/>
</dbReference>
<name>A0A6S7A814_9BURK</name>